<organism evidence="3 4">
    <name type="scientific">Candidatus Thermokryptus mobilis</name>
    <dbReference type="NCBI Taxonomy" id="1643428"/>
    <lineage>
        <taxon>Bacteria</taxon>
        <taxon>Pseudomonadati</taxon>
        <taxon>Candidatus Kryptoniota</taxon>
        <taxon>Candidatus Thermokryptus</taxon>
    </lineage>
</organism>
<proteinExistence type="predicted"/>
<feature type="domain" description="Histidine kinase/HSP90-like ATPase" evidence="2">
    <location>
        <begin position="14"/>
        <end position="141"/>
    </location>
</feature>
<evidence type="ECO:0000259" key="2">
    <source>
        <dbReference type="Pfam" id="PF13581"/>
    </source>
</evidence>
<keyword evidence="1" id="KW-0723">Serine/threonine-protein kinase</keyword>
<dbReference type="AlphaFoldDB" id="A0A0S4MXB4"/>
<dbReference type="OrthoDB" id="9792240at2"/>
<evidence type="ECO:0000256" key="1">
    <source>
        <dbReference type="ARBA" id="ARBA00022527"/>
    </source>
</evidence>
<dbReference type="CDD" id="cd16936">
    <property type="entry name" value="HATPase_RsbW-like"/>
    <property type="match status" value="1"/>
</dbReference>
<gene>
    <name evidence="3" type="ORF">JGI1_00496</name>
</gene>
<dbReference type="Pfam" id="PF13581">
    <property type="entry name" value="HATPase_c_2"/>
    <property type="match status" value="1"/>
</dbReference>
<reference evidence="4" key="1">
    <citation type="submission" date="2015-11" db="EMBL/GenBank/DDBJ databases">
        <authorList>
            <person name="Varghese N."/>
        </authorList>
    </citation>
    <scope>NUCLEOTIDE SEQUENCE [LARGE SCALE GENOMIC DNA]</scope>
</reference>
<dbReference type="InterPro" id="IPR036890">
    <property type="entry name" value="HATPase_C_sf"/>
</dbReference>
<keyword evidence="4" id="KW-1185">Reference proteome</keyword>
<dbReference type="RefSeq" id="WP_140944294.1">
    <property type="nucleotide sequence ID" value="NZ_FAOO01000003.1"/>
</dbReference>
<protein>
    <submittedName>
        <fullName evidence="3">Serine/threonine-protein kinase RsbW</fullName>
    </submittedName>
</protein>
<accession>A0A0S4MXB4</accession>
<dbReference type="SUPFAM" id="SSF55874">
    <property type="entry name" value="ATPase domain of HSP90 chaperone/DNA topoisomerase II/histidine kinase"/>
    <property type="match status" value="1"/>
</dbReference>
<dbReference type="InterPro" id="IPR003594">
    <property type="entry name" value="HATPase_dom"/>
</dbReference>
<dbReference type="PANTHER" id="PTHR35526">
    <property type="entry name" value="ANTI-SIGMA-F FACTOR RSBW-RELATED"/>
    <property type="match status" value="1"/>
</dbReference>
<dbReference type="EMBL" id="FAOO01000003">
    <property type="protein sequence ID" value="CUU02465.1"/>
    <property type="molecule type" value="Genomic_DNA"/>
</dbReference>
<evidence type="ECO:0000313" key="4">
    <source>
        <dbReference type="Proteomes" id="UP000320623"/>
    </source>
</evidence>
<name>A0A0S4MXB4_9BACT</name>
<dbReference type="PANTHER" id="PTHR35526:SF3">
    <property type="entry name" value="ANTI-SIGMA-F FACTOR RSBW"/>
    <property type="match status" value="1"/>
</dbReference>
<dbReference type="Gene3D" id="3.30.565.10">
    <property type="entry name" value="Histidine kinase-like ATPase, C-terminal domain"/>
    <property type="match status" value="1"/>
</dbReference>
<dbReference type="Proteomes" id="UP000320623">
    <property type="component" value="Unassembled WGS sequence"/>
</dbReference>
<evidence type="ECO:0000313" key="3">
    <source>
        <dbReference type="EMBL" id="CUU02465.1"/>
    </source>
</evidence>
<dbReference type="GO" id="GO:0004674">
    <property type="term" value="F:protein serine/threonine kinase activity"/>
    <property type="evidence" value="ECO:0007669"/>
    <property type="project" value="UniProtKB-KW"/>
</dbReference>
<keyword evidence="3" id="KW-0418">Kinase</keyword>
<keyword evidence="3" id="KW-0808">Transferase</keyword>
<dbReference type="STRING" id="1643428.GCA_001442855_00482"/>
<dbReference type="InterPro" id="IPR050267">
    <property type="entry name" value="Anti-sigma-factor_SerPK"/>
</dbReference>
<sequence length="150" mass="17482">MPKRGENKELKIDSRLENLHKVREFIRKNAIKFGFDEIEAEKIVLAVDEVCTNSIKHSYRNKPDGEIKIEVKEEKDRFVIIISYGGLPFDPSKVKIESPVEKFKRTGKVKRGKLGMFIVHSFMDDVKYESKGDENVVVLIKFLGRDEKRR</sequence>